<dbReference type="PANTHER" id="PTHR34835">
    <property type="entry name" value="OS07G0283600 PROTEIN-RELATED"/>
    <property type="match status" value="1"/>
</dbReference>
<sequence length="812" mass="93933">MICIVYSYCIDQQCGGNVPQENSDFETDMTSHDKSDDTTDKDNELRSKNTHDKRRAEPNLEDKATVPSKKSRKDDIIAEDDDDSVVTKYPKLRSRACPTLLFQAIENFSSGQREAVIDMGFRHILHMKVNRVPTQLAYWVLDNFDANSSELRLSNGRSIPVDVDDVHLVFGFPKGERKIQRRKKSDVLVSETKFYNQFGDMKRDRIKLMLVYDKMMEDVRGGEVFRMDFLVLLTACLIESNINGYAAAPMLRYMDVESLKSIHELDWCEYVVASLIQHKRMWEANKANSFGGPILFLTAMYVDRVISHGKRLVDRSFPTVKGWTFHLIRKREKQEMMAGGFGGGRLCPQYKKIDEELAQLTADEERRQRDGKNDVQEDEMQKFANEFLAKSKLMADTMMQLIMLIERAPKHLWENPRFKKIVEAGQHLVGCKVGIPSTPDNTRPTQFYEQDEDDEKFWSNPSCIAALEEIEKAIMKRDEWKKHIFEGPSFSLGLSQEWDDIVNISREVVDMPHEGPEAESHVDPHQEIETRTEIGGAKDADDHTDKIIITEIAEKDKQPAQEEENIGRRLRSRKEKVTSDAPVRPMVKCKAAILKKNEALTSPYHERTVDGSGELNKQDKELYYWLAHNADQNPEEVIFTYKNISLRREELRTLRTSVWISTHVIDVWSTILNGNEEFRRKTTPCRLFATTNACRYALGAPGWDKTRVETEFSDSLKLQLWRSDKHTLRNIDMFFFPVLDRDHYYIVCFDLRMNNAWVIDNSDESDGVDLRTKYGATPFTLQNVFADFLYTEGLKAKSGTVRRACMARLDMY</sequence>
<dbReference type="Gene3D" id="3.40.395.10">
    <property type="entry name" value="Adenoviral Proteinase, Chain A"/>
    <property type="match status" value="1"/>
</dbReference>
<organism evidence="2 3">
    <name type="scientific">Perilla frutescens var. hirtella</name>
    <name type="common">Perilla citriodora</name>
    <name type="synonym">Perilla setoyensis</name>
    <dbReference type="NCBI Taxonomy" id="608512"/>
    <lineage>
        <taxon>Eukaryota</taxon>
        <taxon>Viridiplantae</taxon>
        <taxon>Streptophyta</taxon>
        <taxon>Embryophyta</taxon>
        <taxon>Tracheophyta</taxon>
        <taxon>Spermatophyta</taxon>
        <taxon>Magnoliopsida</taxon>
        <taxon>eudicotyledons</taxon>
        <taxon>Gunneridae</taxon>
        <taxon>Pentapetalae</taxon>
        <taxon>asterids</taxon>
        <taxon>lamiids</taxon>
        <taxon>Lamiales</taxon>
        <taxon>Lamiaceae</taxon>
        <taxon>Nepetoideae</taxon>
        <taxon>Elsholtzieae</taxon>
        <taxon>Perilla</taxon>
    </lineage>
</organism>
<accession>A0AAD4JQX9</accession>
<feature type="region of interest" description="Disordered" evidence="1">
    <location>
        <begin position="555"/>
        <end position="577"/>
    </location>
</feature>
<evidence type="ECO:0000256" key="1">
    <source>
        <dbReference type="SAM" id="MobiDB-lite"/>
    </source>
</evidence>
<comment type="caution">
    <text evidence="2">The sequence shown here is derived from an EMBL/GenBank/DDBJ whole genome shotgun (WGS) entry which is preliminary data.</text>
</comment>
<evidence type="ECO:0000313" key="2">
    <source>
        <dbReference type="EMBL" id="KAH6838026.1"/>
    </source>
</evidence>
<evidence type="ECO:0000313" key="3">
    <source>
        <dbReference type="Proteomes" id="UP001190926"/>
    </source>
</evidence>
<evidence type="ECO:0008006" key="4">
    <source>
        <dbReference type="Google" id="ProtNLM"/>
    </source>
</evidence>
<keyword evidence="3" id="KW-1185">Reference proteome</keyword>
<name>A0AAD4JQX9_PERFH</name>
<protein>
    <recommendedName>
        <fullName evidence="4">Ubiquitin-like protease family profile domain-containing protein</fullName>
    </recommendedName>
</protein>
<dbReference type="Proteomes" id="UP001190926">
    <property type="component" value="Unassembled WGS sequence"/>
</dbReference>
<feature type="region of interest" description="Disordered" evidence="1">
    <location>
        <begin position="20"/>
        <end position="77"/>
    </location>
</feature>
<dbReference type="SUPFAM" id="SSF54001">
    <property type="entry name" value="Cysteine proteinases"/>
    <property type="match status" value="1"/>
</dbReference>
<dbReference type="EMBL" id="SDAM02000003">
    <property type="protein sequence ID" value="KAH6838026.1"/>
    <property type="molecule type" value="Genomic_DNA"/>
</dbReference>
<gene>
    <name evidence="2" type="ORF">C2S53_017329</name>
</gene>
<proteinExistence type="predicted"/>
<dbReference type="PANTHER" id="PTHR34835:SF90">
    <property type="entry name" value="AMINOTRANSFERASE-LIKE PLANT MOBILE DOMAIN-CONTAINING PROTEIN"/>
    <property type="match status" value="1"/>
</dbReference>
<feature type="compositionally biased region" description="Basic and acidic residues" evidence="1">
    <location>
        <begin position="29"/>
        <end position="64"/>
    </location>
</feature>
<dbReference type="AlphaFoldDB" id="A0AAD4JQX9"/>
<reference evidence="2 3" key="1">
    <citation type="journal article" date="2021" name="Nat. Commun.">
        <title>Incipient diploidization of the medicinal plant Perilla within 10,000 years.</title>
        <authorList>
            <person name="Zhang Y."/>
            <person name="Shen Q."/>
            <person name="Leng L."/>
            <person name="Zhang D."/>
            <person name="Chen S."/>
            <person name="Shi Y."/>
            <person name="Ning Z."/>
            <person name="Chen S."/>
        </authorList>
    </citation>
    <scope>NUCLEOTIDE SEQUENCE [LARGE SCALE GENOMIC DNA]</scope>
    <source>
        <strain evidence="3">cv. PC099</strain>
    </source>
</reference>
<dbReference type="InterPro" id="IPR038765">
    <property type="entry name" value="Papain-like_cys_pep_sf"/>
</dbReference>